<dbReference type="InterPro" id="IPR044286">
    <property type="entry name" value="SINL_plant"/>
</dbReference>
<reference evidence="2" key="2">
    <citation type="submission" date="2022-10" db="EMBL/GenBank/DDBJ databases">
        <authorList>
            <consortium name="ENA_rothamsted_submissions"/>
            <consortium name="culmorum"/>
            <person name="King R."/>
        </authorList>
    </citation>
    <scope>NUCLEOTIDE SEQUENCE</scope>
</reference>
<dbReference type="InterPro" id="IPR013087">
    <property type="entry name" value="Znf_C2H2_type"/>
</dbReference>
<evidence type="ECO:0000259" key="1">
    <source>
        <dbReference type="SMART" id="SM00355"/>
    </source>
</evidence>
<feature type="domain" description="C2H2-type" evidence="1">
    <location>
        <begin position="403"/>
        <end position="428"/>
    </location>
</feature>
<dbReference type="AlphaFoldDB" id="A0A9N9SIP6"/>
<evidence type="ECO:0000313" key="2">
    <source>
        <dbReference type="EMBL" id="CAG9821279.1"/>
    </source>
</evidence>
<dbReference type="Gene3D" id="3.30.40.10">
    <property type="entry name" value="Zinc/RING finger domain, C3HC4 (zinc finger)"/>
    <property type="match status" value="1"/>
</dbReference>
<keyword evidence="3" id="KW-1185">Reference proteome</keyword>
<dbReference type="Proteomes" id="UP001153737">
    <property type="component" value="Chromosome 4"/>
</dbReference>
<dbReference type="OrthoDB" id="6780401at2759"/>
<dbReference type="SUPFAM" id="SSF49599">
    <property type="entry name" value="TRAF domain-like"/>
    <property type="match status" value="2"/>
</dbReference>
<proteinExistence type="predicted"/>
<dbReference type="PANTHER" id="PTHR46632">
    <property type="entry name" value="E3 UBIQUITIN-PROTEIN LIGASE SINA-LIKE 4"/>
    <property type="match status" value="1"/>
</dbReference>
<organism evidence="2 3">
    <name type="scientific">Phaedon cochleariae</name>
    <name type="common">Mustard beetle</name>
    <dbReference type="NCBI Taxonomy" id="80249"/>
    <lineage>
        <taxon>Eukaryota</taxon>
        <taxon>Metazoa</taxon>
        <taxon>Ecdysozoa</taxon>
        <taxon>Arthropoda</taxon>
        <taxon>Hexapoda</taxon>
        <taxon>Insecta</taxon>
        <taxon>Pterygota</taxon>
        <taxon>Neoptera</taxon>
        <taxon>Endopterygota</taxon>
        <taxon>Coleoptera</taxon>
        <taxon>Polyphaga</taxon>
        <taxon>Cucujiformia</taxon>
        <taxon>Chrysomeloidea</taxon>
        <taxon>Chrysomelidae</taxon>
        <taxon>Chrysomelinae</taxon>
        <taxon>Chrysomelini</taxon>
        <taxon>Phaedon</taxon>
    </lineage>
</organism>
<dbReference type="PANTHER" id="PTHR46632:SF16">
    <property type="entry name" value="E3 UBIQUITIN-PROTEIN LIGASE SINA-LIKE 10"/>
    <property type="match status" value="1"/>
</dbReference>
<protein>
    <recommendedName>
        <fullName evidence="1">C2H2-type domain-containing protein</fullName>
    </recommendedName>
</protein>
<dbReference type="SMART" id="SM00355">
    <property type="entry name" value="ZnF_C2H2"/>
    <property type="match status" value="2"/>
</dbReference>
<dbReference type="InterPro" id="IPR013083">
    <property type="entry name" value="Znf_RING/FYVE/PHD"/>
</dbReference>
<name>A0A9N9SIP6_PHACE</name>
<accession>A0A9N9SIP6</accession>
<sequence length="519" mass="60521">MAFLIPDKILDTLICDICSKYLSIQPVKAYTNRRIICGRCVKNQNQADGVISLFCLIADECLFKCINRFDGCREVLLHSQVKDHERKCISKLYKCPICPEPDELPSLLLEQHFRKKHEQYVLKYPVFFPNLNAMSESSEIFLYSLEDSLFFVSVIYSHSENNIRFNVSSLGNCKQAGSVIQQFWISDNEAVEISTEKRPCTCFGMEKDWFCIELSSMGNNKSIVVKFDLKITDPQFLRIPCRAIQSSEHPKELATLVPSLGVRRRLSFKPMVAPFRPRKIYVSPELGKSCDISLNRSATAIIYSGRLMFLQCMNCLEICYVIDNKFYICDGNEQHSLCYFCFHFLKRHKYIREENYLEKTLTRVIMYYLQFSCKWACGQMISVPTRSIDHINHEKICRFLNYYSCPLPNCQFRGKTLSEFENHFISKHNVPFFPSDYYYGTLKMDMILFVNNHFILIGVERCANVMQIVINNINSGDDNNIKIIALIFDNEKHFLKDFVNKVNFRHSNNSYYLKIIVLG</sequence>
<evidence type="ECO:0000313" key="3">
    <source>
        <dbReference type="Proteomes" id="UP001153737"/>
    </source>
</evidence>
<feature type="domain" description="C2H2-type" evidence="1">
    <location>
        <begin position="93"/>
        <end position="117"/>
    </location>
</feature>
<gene>
    <name evidence="2" type="ORF">PHAECO_LOCUS8395</name>
</gene>
<reference evidence="2" key="1">
    <citation type="submission" date="2022-01" db="EMBL/GenBank/DDBJ databases">
        <authorList>
            <person name="King R."/>
        </authorList>
    </citation>
    <scope>NUCLEOTIDE SEQUENCE</scope>
</reference>
<dbReference type="EMBL" id="OU896710">
    <property type="protein sequence ID" value="CAG9821279.1"/>
    <property type="molecule type" value="Genomic_DNA"/>
</dbReference>